<dbReference type="InterPro" id="IPR039223">
    <property type="entry name" value="AATF/Bfr2"/>
</dbReference>
<protein>
    <recommendedName>
        <fullName evidence="2">AATF leucine zipper-containing domain-containing protein</fullName>
    </recommendedName>
</protein>
<feature type="non-terminal residue" evidence="3">
    <location>
        <position position="152"/>
    </location>
</feature>
<evidence type="ECO:0000313" key="3">
    <source>
        <dbReference type="EMBL" id="CAF4991688.1"/>
    </source>
</evidence>
<dbReference type="EMBL" id="CAJOBR010030601">
    <property type="protein sequence ID" value="CAF4991688.1"/>
    <property type="molecule type" value="Genomic_DNA"/>
</dbReference>
<dbReference type="Proteomes" id="UP000663848">
    <property type="component" value="Unassembled WGS sequence"/>
</dbReference>
<accession>A0A822ALB7</accession>
<feature type="domain" description="AATF leucine zipper-containing" evidence="2">
    <location>
        <begin position="1"/>
        <end position="128"/>
    </location>
</feature>
<comment type="caution">
    <text evidence="3">The sequence shown here is derived from an EMBL/GenBank/DDBJ whole genome shotgun (WGS) entry which is preliminary data.</text>
</comment>
<organism evidence="3 4">
    <name type="scientific">Rotaria socialis</name>
    <dbReference type="NCBI Taxonomy" id="392032"/>
    <lineage>
        <taxon>Eukaryota</taxon>
        <taxon>Metazoa</taxon>
        <taxon>Spiralia</taxon>
        <taxon>Gnathifera</taxon>
        <taxon>Rotifera</taxon>
        <taxon>Eurotatoria</taxon>
        <taxon>Bdelloidea</taxon>
        <taxon>Philodinida</taxon>
        <taxon>Philodinidae</taxon>
        <taxon>Rotaria</taxon>
    </lineage>
</organism>
<reference evidence="3" key="1">
    <citation type="submission" date="2021-02" db="EMBL/GenBank/DDBJ databases">
        <authorList>
            <person name="Nowell W R."/>
        </authorList>
    </citation>
    <scope>NUCLEOTIDE SEQUENCE</scope>
</reference>
<feature type="compositionally biased region" description="Acidic residues" evidence="1">
    <location>
        <begin position="67"/>
        <end position="76"/>
    </location>
</feature>
<sequence length="152" mass="17919">LWDSFLELRIKLQRATITCNCLPISTVPDDDELREVMDENAKLFRKTLALLLAIENRRSNKRARDHDDDDDDGEEESKEKNNSSETTEIFKTISKRLKRGEHVVDEELTKSYEHFVPERDAVIQKWFERTRVFTKQNKNNAVEQSPLVQIKE</sequence>
<dbReference type="InterPro" id="IPR025160">
    <property type="entry name" value="AATF"/>
</dbReference>
<dbReference type="PANTHER" id="PTHR15565">
    <property type="entry name" value="AATF PROTEIN APOPTOSIS ANTAGONIZING TRANSCRIPTION FACTOR"/>
    <property type="match status" value="1"/>
</dbReference>
<evidence type="ECO:0000313" key="4">
    <source>
        <dbReference type="Proteomes" id="UP000663848"/>
    </source>
</evidence>
<feature type="region of interest" description="Disordered" evidence="1">
    <location>
        <begin position="59"/>
        <end position="87"/>
    </location>
</feature>
<feature type="non-terminal residue" evidence="3">
    <location>
        <position position="1"/>
    </location>
</feature>
<dbReference type="PANTHER" id="PTHR15565:SF0">
    <property type="entry name" value="PROTEIN AATF"/>
    <property type="match status" value="1"/>
</dbReference>
<dbReference type="AlphaFoldDB" id="A0A822ALB7"/>
<gene>
    <name evidence="3" type="ORF">QYT958_LOCUS37170</name>
</gene>
<proteinExistence type="predicted"/>
<evidence type="ECO:0000259" key="2">
    <source>
        <dbReference type="Pfam" id="PF13339"/>
    </source>
</evidence>
<evidence type="ECO:0000256" key="1">
    <source>
        <dbReference type="SAM" id="MobiDB-lite"/>
    </source>
</evidence>
<name>A0A822ALB7_9BILA</name>
<dbReference type="Pfam" id="PF13339">
    <property type="entry name" value="AATF-Che1"/>
    <property type="match status" value="1"/>
</dbReference>
<dbReference type="GO" id="GO:0005730">
    <property type="term" value="C:nucleolus"/>
    <property type="evidence" value="ECO:0007669"/>
    <property type="project" value="TreeGrafter"/>
</dbReference>